<gene>
    <name evidence="2" type="ORF">KDM92_15485</name>
</gene>
<reference evidence="2 3" key="1">
    <citation type="submission" date="2021-04" db="EMBL/GenBank/DDBJ databases">
        <title>novel species isolated from subtropical streams in China.</title>
        <authorList>
            <person name="Lu H."/>
        </authorList>
    </citation>
    <scope>NUCLEOTIDE SEQUENCE [LARGE SCALE GENOMIC DNA]</scope>
    <source>
        <strain evidence="2 3">BYS107W</strain>
    </source>
</reference>
<keyword evidence="1" id="KW-0175">Coiled coil</keyword>
<sequence length="255" mass="27346">MQDISLFNEAIAALKQSSTLMKSWIEKNPAGAGSFNEILGRLQQVSSDALQASQDKPTVTSSPNTVGGSAYVGVNNAAEVTSALLSSVNAMNQLKTSAQSNVVPAAQQNVVDSSMRSNYVYTTNGNSDKTLVGLEDKLRRASDAYDAAVAKAESGYCSWIPSQNGLPVYQTKEQIIENAKNDLLAAQKMFDTHQLFLADPASRSMAEVAFQIKYGGPSEGGVELSRFEQFLVQERRAGNNSTDGSIAALFQKMKT</sequence>
<name>A0A941DFW1_9BURK</name>
<dbReference type="Proteomes" id="UP000680158">
    <property type="component" value="Unassembled WGS sequence"/>
</dbReference>
<dbReference type="EMBL" id="JAGSPM010000010">
    <property type="protein sequence ID" value="MBR7747989.1"/>
    <property type="molecule type" value="Genomic_DNA"/>
</dbReference>
<keyword evidence="3" id="KW-1185">Reference proteome</keyword>
<evidence type="ECO:0000313" key="2">
    <source>
        <dbReference type="EMBL" id="MBR7747989.1"/>
    </source>
</evidence>
<proteinExistence type="predicted"/>
<organism evidence="2 3">
    <name type="scientific">Undibacterium baiyunense</name>
    <dbReference type="NCBI Taxonomy" id="2828731"/>
    <lineage>
        <taxon>Bacteria</taxon>
        <taxon>Pseudomonadati</taxon>
        <taxon>Pseudomonadota</taxon>
        <taxon>Betaproteobacteria</taxon>
        <taxon>Burkholderiales</taxon>
        <taxon>Oxalobacteraceae</taxon>
        <taxon>Undibacterium</taxon>
    </lineage>
</organism>
<dbReference type="RefSeq" id="WP_212685348.1">
    <property type="nucleotide sequence ID" value="NZ_JAGSPM010000010.1"/>
</dbReference>
<protein>
    <submittedName>
        <fullName evidence="2">Uncharacterized protein</fullName>
    </submittedName>
</protein>
<comment type="caution">
    <text evidence="2">The sequence shown here is derived from an EMBL/GenBank/DDBJ whole genome shotgun (WGS) entry which is preliminary data.</text>
</comment>
<evidence type="ECO:0000313" key="3">
    <source>
        <dbReference type="Proteomes" id="UP000680158"/>
    </source>
</evidence>
<accession>A0A941DFW1</accession>
<evidence type="ECO:0000256" key="1">
    <source>
        <dbReference type="SAM" id="Coils"/>
    </source>
</evidence>
<feature type="coiled-coil region" evidence="1">
    <location>
        <begin position="131"/>
        <end position="189"/>
    </location>
</feature>
<dbReference type="AlphaFoldDB" id="A0A941DFW1"/>